<dbReference type="PANTHER" id="PTHR14226">
    <property type="entry name" value="NEUROPATHY TARGET ESTERASE/SWISS CHEESE D.MELANOGASTER"/>
    <property type="match status" value="1"/>
</dbReference>
<dbReference type="Gene3D" id="3.40.1090.10">
    <property type="entry name" value="Cytosolic phospholipase A2 catalytic domain"/>
    <property type="match status" value="1"/>
</dbReference>
<organism evidence="6 7">
    <name type="scientific">Candidatus Fimihabitans intestinipullorum</name>
    <dbReference type="NCBI Taxonomy" id="2840820"/>
    <lineage>
        <taxon>Bacteria</taxon>
        <taxon>Bacillati</taxon>
        <taxon>Mycoplasmatota</taxon>
        <taxon>Mycoplasmatota incertae sedis</taxon>
        <taxon>Candidatus Fimihabitans</taxon>
    </lineage>
</organism>
<dbReference type="GO" id="GO:0016042">
    <property type="term" value="P:lipid catabolic process"/>
    <property type="evidence" value="ECO:0007669"/>
    <property type="project" value="UniProtKB-UniRule"/>
</dbReference>
<dbReference type="SUPFAM" id="SSF52151">
    <property type="entry name" value="FabD/lysophospholipase-like"/>
    <property type="match status" value="1"/>
</dbReference>
<accession>A0A9D1HWK3</accession>
<evidence type="ECO:0000256" key="4">
    <source>
        <dbReference type="PROSITE-ProRule" id="PRU01161"/>
    </source>
</evidence>
<evidence type="ECO:0000256" key="1">
    <source>
        <dbReference type="ARBA" id="ARBA00022801"/>
    </source>
</evidence>
<dbReference type="InterPro" id="IPR050301">
    <property type="entry name" value="NTE"/>
</dbReference>
<evidence type="ECO:0000259" key="5">
    <source>
        <dbReference type="PROSITE" id="PS51635"/>
    </source>
</evidence>
<name>A0A9D1HWK3_9BACT</name>
<feature type="short sequence motif" description="GXGXXG" evidence="4">
    <location>
        <begin position="8"/>
        <end position="13"/>
    </location>
</feature>
<gene>
    <name evidence="6" type="ORF">IAD49_03815</name>
</gene>
<dbReference type="Pfam" id="PF01734">
    <property type="entry name" value="Patatin"/>
    <property type="match status" value="1"/>
</dbReference>
<dbReference type="PANTHER" id="PTHR14226:SF57">
    <property type="entry name" value="BLR7027 PROTEIN"/>
    <property type="match status" value="1"/>
</dbReference>
<feature type="domain" description="PNPLA" evidence="5">
    <location>
        <begin position="4"/>
        <end position="186"/>
    </location>
</feature>
<reference evidence="6" key="2">
    <citation type="journal article" date="2021" name="PeerJ">
        <title>Extensive microbial diversity within the chicken gut microbiome revealed by metagenomics and culture.</title>
        <authorList>
            <person name="Gilroy R."/>
            <person name="Ravi A."/>
            <person name="Getino M."/>
            <person name="Pursley I."/>
            <person name="Horton D.L."/>
            <person name="Alikhan N.F."/>
            <person name="Baker D."/>
            <person name="Gharbi K."/>
            <person name="Hall N."/>
            <person name="Watson M."/>
            <person name="Adriaenssens E.M."/>
            <person name="Foster-Nyarko E."/>
            <person name="Jarju S."/>
            <person name="Secka A."/>
            <person name="Antonio M."/>
            <person name="Oren A."/>
            <person name="Chaudhuri R.R."/>
            <person name="La Ragione R."/>
            <person name="Hildebrand F."/>
            <person name="Pallen M.J."/>
        </authorList>
    </citation>
    <scope>NUCLEOTIDE SEQUENCE</scope>
    <source>
        <strain evidence="6">CHK197-8231</strain>
    </source>
</reference>
<dbReference type="Proteomes" id="UP000824087">
    <property type="component" value="Unassembled WGS sequence"/>
</dbReference>
<feature type="short sequence motif" description="DGA/G" evidence="4">
    <location>
        <begin position="173"/>
        <end position="175"/>
    </location>
</feature>
<reference evidence="6" key="1">
    <citation type="submission" date="2020-10" db="EMBL/GenBank/DDBJ databases">
        <authorList>
            <person name="Gilroy R."/>
        </authorList>
    </citation>
    <scope>NUCLEOTIDE SEQUENCE</scope>
    <source>
        <strain evidence="6">CHK197-8231</strain>
    </source>
</reference>
<dbReference type="InterPro" id="IPR016035">
    <property type="entry name" value="Acyl_Trfase/lysoPLipase"/>
</dbReference>
<feature type="active site" description="Nucleophile" evidence="4">
    <location>
        <position position="37"/>
    </location>
</feature>
<dbReference type="EMBL" id="DVML01000022">
    <property type="protein sequence ID" value="HIU22690.1"/>
    <property type="molecule type" value="Genomic_DNA"/>
</dbReference>
<dbReference type="GO" id="GO:0016787">
    <property type="term" value="F:hydrolase activity"/>
    <property type="evidence" value="ECO:0007669"/>
    <property type="project" value="UniProtKB-UniRule"/>
</dbReference>
<evidence type="ECO:0000256" key="3">
    <source>
        <dbReference type="ARBA" id="ARBA00023098"/>
    </source>
</evidence>
<keyword evidence="2 4" id="KW-0442">Lipid degradation</keyword>
<dbReference type="PROSITE" id="PS51635">
    <property type="entry name" value="PNPLA"/>
    <property type="match status" value="1"/>
</dbReference>
<sequence length="414" mass="48262">MRAIVLSGGGAKGAYQIGVWKALRKLNIHYDIVTGTSVGALNGAFMVQRDYLHALWMWYHINFDMITAEKMDVNYKTFSGLKKIIKLYAKGVLDGGIDVTKLEQTMQQYINLNKFYHSPIKYGLVTVNLTTLKPVELKKEDIPKDKLKDYLMASATCFPAFKKKKIGDQDFVDGGYYDNLPIHLAIELGATEVIAVDLKAIGVKKKVKEDIPITYIRPRTDIGSFLIFDKELSRRAMRLGYLDTLKTFHKLEGNIFTFRNGELDKNKRKYKDIMIRRMKEIFHLDTGGTMKELFMVSKYRAFFQDTKRVGNEMNEILEYLGRAFELSDTRIYTLSSFQREIKKRMKYLEPFEFSQLEEKWKNKNLKNIRYSKTILQYLVQKIEQQDNKNHTEFMMLAMLFPKDMLAAIYMTLLS</sequence>
<feature type="active site" description="Proton acceptor" evidence="4">
    <location>
        <position position="173"/>
    </location>
</feature>
<feature type="short sequence motif" description="GXSXG" evidence="4">
    <location>
        <begin position="35"/>
        <end position="39"/>
    </location>
</feature>
<dbReference type="InterPro" id="IPR002641">
    <property type="entry name" value="PNPLA_dom"/>
</dbReference>
<evidence type="ECO:0000256" key="2">
    <source>
        <dbReference type="ARBA" id="ARBA00022963"/>
    </source>
</evidence>
<dbReference type="AlphaFoldDB" id="A0A9D1HWK3"/>
<dbReference type="CDD" id="cd07209">
    <property type="entry name" value="Pat_hypo_Ecoli_Z1214_like"/>
    <property type="match status" value="1"/>
</dbReference>
<comment type="caution">
    <text evidence="6">The sequence shown here is derived from an EMBL/GenBank/DDBJ whole genome shotgun (WGS) entry which is preliminary data.</text>
</comment>
<keyword evidence="1 4" id="KW-0378">Hydrolase</keyword>
<proteinExistence type="predicted"/>
<protein>
    <submittedName>
        <fullName evidence="6">Patatin-like phospholipase family protein</fullName>
    </submittedName>
</protein>
<evidence type="ECO:0000313" key="7">
    <source>
        <dbReference type="Proteomes" id="UP000824087"/>
    </source>
</evidence>
<evidence type="ECO:0000313" key="6">
    <source>
        <dbReference type="EMBL" id="HIU22690.1"/>
    </source>
</evidence>
<keyword evidence="3 4" id="KW-0443">Lipid metabolism</keyword>